<comment type="caution">
    <text evidence="2">The sequence shown here is derived from an EMBL/GenBank/DDBJ whole genome shotgun (WGS) entry which is preliminary data.</text>
</comment>
<name>A0A9D4J2R5_DREPO</name>
<feature type="compositionally biased region" description="Polar residues" evidence="1">
    <location>
        <begin position="1"/>
        <end position="14"/>
    </location>
</feature>
<organism evidence="2 3">
    <name type="scientific">Dreissena polymorpha</name>
    <name type="common">Zebra mussel</name>
    <name type="synonym">Mytilus polymorpha</name>
    <dbReference type="NCBI Taxonomy" id="45954"/>
    <lineage>
        <taxon>Eukaryota</taxon>
        <taxon>Metazoa</taxon>
        <taxon>Spiralia</taxon>
        <taxon>Lophotrochozoa</taxon>
        <taxon>Mollusca</taxon>
        <taxon>Bivalvia</taxon>
        <taxon>Autobranchia</taxon>
        <taxon>Heteroconchia</taxon>
        <taxon>Euheterodonta</taxon>
        <taxon>Imparidentia</taxon>
        <taxon>Neoheterodontei</taxon>
        <taxon>Myida</taxon>
        <taxon>Dreissenoidea</taxon>
        <taxon>Dreissenidae</taxon>
        <taxon>Dreissena</taxon>
    </lineage>
</organism>
<dbReference type="EMBL" id="JAIWYP010000007">
    <property type="protein sequence ID" value="KAH3793669.1"/>
    <property type="molecule type" value="Genomic_DNA"/>
</dbReference>
<evidence type="ECO:0000313" key="3">
    <source>
        <dbReference type="Proteomes" id="UP000828390"/>
    </source>
</evidence>
<sequence length="51" mass="5577">MQNIPENDFSTTDSGESEEQLNDDGLFRMPTLRVGTLPETGSTTCRCSGTH</sequence>
<keyword evidence="3" id="KW-1185">Reference proteome</keyword>
<proteinExistence type="predicted"/>
<dbReference type="AlphaFoldDB" id="A0A9D4J2R5"/>
<evidence type="ECO:0000313" key="2">
    <source>
        <dbReference type="EMBL" id="KAH3793669.1"/>
    </source>
</evidence>
<feature type="region of interest" description="Disordered" evidence="1">
    <location>
        <begin position="1"/>
        <end position="29"/>
    </location>
</feature>
<accession>A0A9D4J2R5</accession>
<reference evidence="2" key="2">
    <citation type="submission" date="2020-11" db="EMBL/GenBank/DDBJ databases">
        <authorList>
            <person name="McCartney M.A."/>
            <person name="Auch B."/>
            <person name="Kono T."/>
            <person name="Mallez S."/>
            <person name="Becker A."/>
            <person name="Gohl D.M."/>
            <person name="Silverstein K.A.T."/>
            <person name="Koren S."/>
            <person name="Bechman K.B."/>
            <person name="Herman A."/>
            <person name="Abrahante J.E."/>
            <person name="Garbe J."/>
        </authorList>
    </citation>
    <scope>NUCLEOTIDE SEQUENCE</scope>
    <source>
        <strain evidence="2">Duluth1</strain>
        <tissue evidence="2">Whole animal</tissue>
    </source>
</reference>
<protein>
    <submittedName>
        <fullName evidence="2">Uncharacterized protein</fullName>
    </submittedName>
</protein>
<dbReference type="Proteomes" id="UP000828390">
    <property type="component" value="Unassembled WGS sequence"/>
</dbReference>
<reference evidence="2" key="1">
    <citation type="journal article" date="2019" name="bioRxiv">
        <title>The Genome of the Zebra Mussel, Dreissena polymorpha: A Resource for Invasive Species Research.</title>
        <authorList>
            <person name="McCartney M.A."/>
            <person name="Auch B."/>
            <person name="Kono T."/>
            <person name="Mallez S."/>
            <person name="Zhang Y."/>
            <person name="Obille A."/>
            <person name="Becker A."/>
            <person name="Abrahante J.E."/>
            <person name="Garbe J."/>
            <person name="Badalamenti J.P."/>
            <person name="Herman A."/>
            <person name="Mangelson H."/>
            <person name="Liachko I."/>
            <person name="Sullivan S."/>
            <person name="Sone E.D."/>
            <person name="Koren S."/>
            <person name="Silverstein K.A.T."/>
            <person name="Beckman K.B."/>
            <person name="Gohl D.M."/>
        </authorList>
    </citation>
    <scope>NUCLEOTIDE SEQUENCE</scope>
    <source>
        <strain evidence="2">Duluth1</strain>
        <tissue evidence="2">Whole animal</tissue>
    </source>
</reference>
<evidence type="ECO:0000256" key="1">
    <source>
        <dbReference type="SAM" id="MobiDB-lite"/>
    </source>
</evidence>
<gene>
    <name evidence="2" type="ORF">DPMN_147186</name>
</gene>